<accession>R9P736</accession>
<protein>
    <submittedName>
        <fullName evidence="3">Uncharacterized protein</fullName>
    </submittedName>
</protein>
<dbReference type="HOGENOM" id="CLU_956838_0_0_1"/>
<keyword evidence="4" id="KW-1185">Reference proteome</keyword>
<keyword evidence="2" id="KW-1133">Transmembrane helix</keyword>
<feature type="compositionally biased region" description="Low complexity" evidence="1">
    <location>
        <begin position="10"/>
        <end position="23"/>
    </location>
</feature>
<dbReference type="AlphaFoldDB" id="R9P736"/>
<dbReference type="GeneID" id="24106751"/>
<dbReference type="OrthoDB" id="3187264at2759"/>
<name>R9P736_PSEHS</name>
<dbReference type="Proteomes" id="UP000014071">
    <property type="component" value="Unassembled WGS sequence"/>
</dbReference>
<keyword evidence="2" id="KW-0812">Transmembrane</keyword>
<feature type="transmembrane region" description="Helical" evidence="2">
    <location>
        <begin position="119"/>
        <end position="138"/>
    </location>
</feature>
<evidence type="ECO:0000256" key="1">
    <source>
        <dbReference type="SAM" id="MobiDB-lite"/>
    </source>
</evidence>
<feature type="transmembrane region" description="Helical" evidence="2">
    <location>
        <begin position="77"/>
        <end position="98"/>
    </location>
</feature>
<dbReference type="EMBL" id="DF238778">
    <property type="protein sequence ID" value="GAC93885.1"/>
    <property type="molecule type" value="Genomic_DNA"/>
</dbReference>
<evidence type="ECO:0000313" key="3">
    <source>
        <dbReference type="EMBL" id="GAC93885.1"/>
    </source>
</evidence>
<reference evidence="4" key="1">
    <citation type="journal article" date="2013" name="Genome Announc.">
        <title>Draft genome sequence of the basidiomycetous yeast-like fungus Pseudozyma hubeiensis SY62, which produces an abundant amount of the biosurfactant mannosylerythritol lipids.</title>
        <authorList>
            <person name="Konishi M."/>
            <person name="Hatada Y."/>
            <person name="Horiuchi J."/>
        </authorList>
    </citation>
    <scope>NUCLEOTIDE SEQUENCE [LARGE SCALE GENOMIC DNA]</scope>
    <source>
        <strain evidence="4">SY62</strain>
    </source>
</reference>
<feature type="transmembrane region" description="Helical" evidence="2">
    <location>
        <begin position="217"/>
        <end position="245"/>
    </location>
</feature>
<keyword evidence="2" id="KW-0472">Membrane</keyword>
<gene>
    <name evidence="3" type="ORF">PHSY_001452</name>
</gene>
<dbReference type="eggNOG" id="ENOG502TEM9">
    <property type="taxonomic scope" value="Eukaryota"/>
</dbReference>
<evidence type="ECO:0000313" key="4">
    <source>
        <dbReference type="Proteomes" id="UP000014071"/>
    </source>
</evidence>
<dbReference type="RefSeq" id="XP_012187472.1">
    <property type="nucleotide sequence ID" value="XM_012332082.1"/>
</dbReference>
<sequence>MSHPIPPSSPTLSTTSSTASTTATVIDTSPNPKSIANLWKQLKYLSIGLVLMLYFQVPQHISDALSLGVLSSSSAKLAALSLALLAGTVLMFTYVILLPARGFAVNYVEWRRDERLGSAIPVLTGCIIVGWTVLLITLSPVGAPAPPAVGVKQRLAQAAKYTGVDLASIPHNLWTSEKSWDILSSKSSSKQTAESLQKYLAQLSTRADEWSAQNIKVIGWTGAVLGSIGTYLTVFGGVGLIGFIAPDRRTKHKTF</sequence>
<feature type="region of interest" description="Disordered" evidence="1">
    <location>
        <begin position="1"/>
        <end position="23"/>
    </location>
</feature>
<organism evidence="3 4">
    <name type="scientific">Pseudozyma hubeiensis (strain SY62)</name>
    <name type="common">Yeast</name>
    <dbReference type="NCBI Taxonomy" id="1305764"/>
    <lineage>
        <taxon>Eukaryota</taxon>
        <taxon>Fungi</taxon>
        <taxon>Dikarya</taxon>
        <taxon>Basidiomycota</taxon>
        <taxon>Ustilaginomycotina</taxon>
        <taxon>Ustilaginomycetes</taxon>
        <taxon>Ustilaginales</taxon>
        <taxon>Ustilaginaceae</taxon>
        <taxon>Pseudozyma</taxon>
    </lineage>
</organism>
<evidence type="ECO:0000256" key="2">
    <source>
        <dbReference type="SAM" id="Phobius"/>
    </source>
</evidence>
<proteinExistence type="predicted"/>